<reference evidence="4 5" key="1">
    <citation type="journal article" date="2016" name="Environ. Microbiol.">
        <title>Genomic resolution of a cold subsurface aquifer community provides metabolic insights for novel microbes adapted to high CO concentrations.</title>
        <authorList>
            <person name="Probst A.J."/>
            <person name="Castelle C.J."/>
            <person name="Singh A."/>
            <person name="Brown C.T."/>
            <person name="Anantharaman K."/>
            <person name="Sharon I."/>
            <person name="Hug L.A."/>
            <person name="Burstein D."/>
            <person name="Emerson J.B."/>
            <person name="Thomas B.C."/>
            <person name="Banfield J.F."/>
        </authorList>
    </citation>
    <scope>NUCLEOTIDE SEQUENCE [LARGE SCALE GENOMIC DNA]</scope>
    <source>
        <strain evidence="4">CG2_30_54_11</strain>
    </source>
</reference>
<dbReference type="FunFam" id="3.90.226.10:FF:000009">
    <property type="entry name" value="Carnitinyl-CoA dehydratase"/>
    <property type="match status" value="1"/>
</dbReference>
<keyword evidence="2" id="KW-0456">Lyase</keyword>
<evidence type="ECO:0008006" key="6">
    <source>
        <dbReference type="Google" id="ProtNLM"/>
    </source>
</evidence>
<evidence type="ECO:0000313" key="5">
    <source>
        <dbReference type="Proteomes" id="UP000183245"/>
    </source>
</evidence>
<protein>
    <recommendedName>
        <fullName evidence="6">Enoyl-CoA hydratase</fullName>
    </recommendedName>
</protein>
<dbReference type="Pfam" id="PF00378">
    <property type="entry name" value="ECH_1"/>
    <property type="match status" value="1"/>
</dbReference>
<dbReference type="GO" id="GO:0016829">
    <property type="term" value="F:lyase activity"/>
    <property type="evidence" value="ECO:0007669"/>
    <property type="project" value="UniProtKB-KW"/>
</dbReference>
<evidence type="ECO:0000313" key="4">
    <source>
        <dbReference type="EMBL" id="OIP98421.1"/>
    </source>
</evidence>
<comment type="similarity">
    <text evidence="1 3">Belongs to the enoyl-CoA hydratase/isomerase family.</text>
</comment>
<dbReference type="Proteomes" id="UP000183245">
    <property type="component" value="Unassembled WGS sequence"/>
</dbReference>
<name>A0A1J5IMP3_9BACT</name>
<dbReference type="SUPFAM" id="SSF52096">
    <property type="entry name" value="ClpP/crotonase"/>
    <property type="match status" value="1"/>
</dbReference>
<sequence length="246" mass="26223">MIYTITLNRPEKRNALSPELLTELREALKSLGKLKTPAAVIITGTGAAFSAGADLSRLADMTPEQARTYTDGLRNIVLSLRDLPHIFIAAVNGFAVGGGCELMMNCDYSLASDQASFAFPELQFGLLPGATGTAALASLIGPVRARKMLLDGEFISADVAGRIGLVSKVVPHAELMARAEAFAQSFSVRSLSAAVQIKSVIETSQTRGIKEACAAESEAFRECFRAGDTTLAIKTYLAKTKKHNQK</sequence>
<proteinExistence type="inferred from homology"/>
<dbReference type="PROSITE" id="PS00166">
    <property type="entry name" value="ENOYL_COA_HYDRATASE"/>
    <property type="match status" value="1"/>
</dbReference>
<dbReference type="STRING" id="1817892.AUK40_01575"/>
<gene>
    <name evidence="4" type="ORF">AUK40_01575</name>
</gene>
<dbReference type="PANTHER" id="PTHR11941:SF54">
    <property type="entry name" value="ENOYL-COA HYDRATASE, MITOCHONDRIAL"/>
    <property type="match status" value="1"/>
</dbReference>
<dbReference type="EMBL" id="MNZT01000028">
    <property type="protein sequence ID" value="OIP98421.1"/>
    <property type="molecule type" value="Genomic_DNA"/>
</dbReference>
<dbReference type="GO" id="GO:0006635">
    <property type="term" value="P:fatty acid beta-oxidation"/>
    <property type="evidence" value="ECO:0007669"/>
    <property type="project" value="TreeGrafter"/>
</dbReference>
<dbReference type="InterPro" id="IPR001753">
    <property type="entry name" value="Enoyl-CoA_hydra/iso"/>
</dbReference>
<dbReference type="AlphaFoldDB" id="A0A1J5IMP3"/>
<dbReference type="InterPro" id="IPR029045">
    <property type="entry name" value="ClpP/crotonase-like_dom_sf"/>
</dbReference>
<evidence type="ECO:0000256" key="3">
    <source>
        <dbReference type="RuleBase" id="RU003707"/>
    </source>
</evidence>
<dbReference type="InterPro" id="IPR018376">
    <property type="entry name" value="Enoyl-CoA_hyd/isom_CS"/>
</dbReference>
<dbReference type="CDD" id="cd06558">
    <property type="entry name" value="crotonase-like"/>
    <property type="match status" value="1"/>
</dbReference>
<comment type="caution">
    <text evidence="4">The sequence shown here is derived from an EMBL/GenBank/DDBJ whole genome shotgun (WGS) entry which is preliminary data.</text>
</comment>
<evidence type="ECO:0000256" key="2">
    <source>
        <dbReference type="ARBA" id="ARBA00023239"/>
    </source>
</evidence>
<dbReference type="PANTHER" id="PTHR11941">
    <property type="entry name" value="ENOYL-COA HYDRATASE-RELATED"/>
    <property type="match status" value="1"/>
</dbReference>
<organism evidence="4 5">
    <name type="scientific">Candidatus Wirthbacteria bacterium CG2_30_54_11</name>
    <dbReference type="NCBI Taxonomy" id="1817892"/>
    <lineage>
        <taxon>Bacteria</taxon>
        <taxon>Candidatus Wirthbacteria</taxon>
    </lineage>
</organism>
<evidence type="ECO:0000256" key="1">
    <source>
        <dbReference type="ARBA" id="ARBA00005254"/>
    </source>
</evidence>
<accession>A0A1J5IMP3</accession>
<dbReference type="Gene3D" id="3.90.226.10">
    <property type="entry name" value="2-enoyl-CoA Hydratase, Chain A, domain 1"/>
    <property type="match status" value="1"/>
</dbReference>